<sequence length="219" mass="24577">MHGPDPAFSTPSYPPLLEQPVQLTHAELRASLENTMGRHQGGAVWLFAYGSLIWRPECPAVETRRARVHGYHRGLYLWSQIHRGTPETPGLVLGLDRGGSCAGFAYRLPEEQLEAHLLALWEREMPDAAYQPKWLSCQLDDGPRVQALGFVLRRNISCYAGALPDHVLRQVFDNASGRYGSTRDYVEKTARTLRAHAMPDRKLEEALVRCCKQGALNFG</sequence>
<dbReference type="Pfam" id="PF04752">
    <property type="entry name" value="ChaC"/>
    <property type="match status" value="1"/>
</dbReference>
<dbReference type="RefSeq" id="WP_003452552.1">
    <property type="nucleotide sequence ID" value="NZ_AJMR01000176.1"/>
</dbReference>
<dbReference type="PANTHER" id="PTHR12192">
    <property type="entry name" value="CATION TRANSPORT PROTEIN CHAC-RELATED"/>
    <property type="match status" value="1"/>
</dbReference>
<proteinExistence type="predicted"/>
<keyword evidence="4" id="KW-1185">Reference proteome</keyword>
<evidence type="ECO:0000256" key="2">
    <source>
        <dbReference type="ARBA" id="ARBA00023239"/>
    </source>
</evidence>
<gene>
    <name evidence="3" type="ORF">KF707C_17170</name>
</gene>
<dbReference type="CDD" id="cd06661">
    <property type="entry name" value="GGCT_like"/>
    <property type="match status" value="1"/>
</dbReference>
<dbReference type="Gene3D" id="3.10.490.10">
    <property type="entry name" value="Gamma-glutamyl cyclotransferase-like"/>
    <property type="match status" value="1"/>
</dbReference>
<dbReference type="GO" id="GO:0005737">
    <property type="term" value="C:cytoplasm"/>
    <property type="evidence" value="ECO:0007669"/>
    <property type="project" value="TreeGrafter"/>
</dbReference>
<dbReference type="InterPro" id="IPR036568">
    <property type="entry name" value="GGCT-like_sf"/>
</dbReference>
<dbReference type="GO" id="GO:0061928">
    <property type="term" value="F:glutathione specific gamma-glutamylcyclotransferase activity"/>
    <property type="evidence" value="ECO:0007669"/>
    <property type="project" value="UniProtKB-EC"/>
</dbReference>
<dbReference type="KEGG" id="pfuw:KF707C_17170"/>
<protein>
    <recommendedName>
        <fullName evidence="1">glutathione-specific gamma-glutamylcyclotransferase</fullName>
        <ecNumber evidence="1">4.3.2.7</ecNumber>
    </recommendedName>
</protein>
<evidence type="ECO:0000256" key="1">
    <source>
        <dbReference type="ARBA" id="ARBA00012344"/>
    </source>
</evidence>
<dbReference type="GO" id="GO:0006751">
    <property type="term" value="P:glutathione catabolic process"/>
    <property type="evidence" value="ECO:0007669"/>
    <property type="project" value="InterPro"/>
</dbReference>
<dbReference type="Proteomes" id="UP000218554">
    <property type="component" value="Chromosome"/>
</dbReference>
<reference evidence="4" key="1">
    <citation type="submission" date="2015-05" db="EMBL/GenBank/DDBJ databases">
        <title>Draft genome sequencing of a biphenyl-degrading bacterium, Pseudomonas balearica KF707 (=NBRC110670).</title>
        <authorList>
            <person name="Kimura N."/>
            <person name="Hirose J."/>
            <person name="Watanabe T."/>
            <person name="Suenaga H."/>
            <person name="Fujihara H."/>
            <person name="Noguchi M."/>
            <person name="Hashimoto M."/>
            <person name="Shimodaira J."/>
            <person name="Tsuchikane K."/>
            <person name="Hosoyama A."/>
            <person name="Yamazoe A."/>
            <person name="Fujita N."/>
            <person name="Furukawa K."/>
        </authorList>
    </citation>
    <scope>NUCLEOTIDE SEQUENCE [LARGE SCALE GENOMIC DNA]</scope>
    <source>
        <strain evidence="4">DSM 10086 / NBRC 110670 / KF707</strain>
    </source>
</reference>
<dbReference type="EMBL" id="AP014862">
    <property type="protein sequence ID" value="BAU73405.1"/>
    <property type="molecule type" value="Genomic_DNA"/>
</dbReference>
<reference evidence="3 4" key="2">
    <citation type="journal article" date="2017" name="Int. J. Syst. Evol. Microbiol.">
        <title>Pseudomonas furukawaii sp. nov., a polychlorinated biphenyl-degrading bacterium isolated from biphenyl-contaminated soil in Japan.</title>
        <authorList>
            <person name="Kimura N."/>
            <person name="Watanabe T."/>
            <person name="Suenaga H."/>
            <person name="Fujihara H."/>
            <person name="Futagami T."/>
            <person name="Goto M."/>
            <person name="Hanada S."/>
            <person name="Hirose J."/>
        </authorList>
    </citation>
    <scope>NUCLEOTIDE SEQUENCE [LARGE SCALE GENOMIC DNA]</scope>
    <source>
        <strain evidence="4">DSM 10086 / NBRC 110670 / KF707</strain>
    </source>
</reference>
<dbReference type="InterPro" id="IPR013024">
    <property type="entry name" value="GGCT-like"/>
</dbReference>
<dbReference type="InterPro" id="IPR006840">
    <property type="entry name" value="ChaC"/>
</dbReference>
<keyword evidence="2" id="KW-0456">Lyase</keyword>
<dbReference type="PANTHER" id="PTHR12192:SF2">
    <property type="entry name" value="GLUTATHIONE-SPECIFIC GAMMA-GLUTAMYLCYCLOTRANSFERASE 2"/>
    <property type="match status" value="1"/>
</dbReference>
<dbReference type="AlphaFoldDB" id="A0AAD1FE18"/>
<evidence type="ECO:0000313" key="4">
    <source>
        <dbReference type="Proteomes" id="UP000218554"/>
    </source>
</evidence>
<organism evidence="3 4">
    <name type="scientific">Metapseudomonas furukawaii</name>
    <name type="common">Pseudomonas furukawaii</name>
    <dbReference type="NCBI Taxonomy" id="1149133"/>
    <lineage>
        <taxon>Bacteria</taxon>
        <taxon>Pseudomonadati</taxon>
        <taxon>Pseudomonadota</taxon>
        <taxon>Gammaproteobacteria</taxon>
        <taxon>Pseudomonadales</taxon>
        <taxon>Pseudomonadaceae</taxon>
        <taxon>Metapseudomonas</taxon>
    </lineage>
</organism>
<name>A0AAD1FE18_METFU</name>
<dbReference type="EC" id="4.3.2.7" evidence="1"/>
<evidence type="ECO:0000313" key="3">
    <source>
        <dbReference type="EMBL" id="BAU73405.1"/>
    </source>
</evidence>
<accession>A0AAD1FE18</accession>
<dbReference type="SUPFAM" id="SSF110857">
    <property type="entry name" value="Gamma-glutamyl cyclotransferase-like"/>
    <property type="match status" value="1"/>
</dbReference>